<reference evidence="10 11" key="1">
    <citation type="journal article" date="2024" name="J Genomics">
        <title>Draft genome sequencing and assembly of Favolaschia claudopus CIRM-BRFM 2984 isolated from oak limbs.</title>
        <authorList>
            <person name="Navarro D."/>
            <person name="Drula E."/>
            <person name="Chaduli D."/>
            <person name="Cazenave R."/>
            <person name="Ahrendt S."/>
            <person name="Wang J."/>
            <person name="Lipzen A."/>
            <person name="Daum C."/>
            <person name="Barry K."/>
            <person name="Grigoriev I.V."/>
            <person name="Favel A."/>
            <person name="Rosso M.N."/>
            <person name="Martin F."/>
        </authorList>
    </citation>
    <scope>NUCLEOTIDE SEQUENCE [LARGE SCALE GENOMIC DNA]</scope>
    <source>
        <strain evidence="10 11">CIRM-BRFM 2984</strain>
    </source>
</reference>
<evidence type="ECO:0000259" key="7">
    <source>
        <dbReference type="PROSITE" id="PS50002"/>
    </source>
</evidence>
<gene>
    <name evidence="10" type="ORF">R3P38DRAFT_1868987</name>
</gene>
<dbReference type="SMART" id="SM00326">
    <property type="entry name" value="SH3"/>
    <property type="match status" value="2"/>
</dbReference>
<keyword evidence="3" id="KW-0862">Zinc</keyword>
<feature type="domain" description="SH3" evidence="7">
    <location>
        <begin position="576"/>
        <end position="640"/>
    </location>
</feature>
<evidence type="ECO:0000259" key="8">
    <source>
        <dbReference type="PROSITE" id="PS50081"/>
    </source>
</evidence>
<sequence length="640" mass="71071">MSGQKFGESLPDQVERISSLFDAHLHLLVEVRELYRERTALEREYAAKLQALTKRAAEKRAKLVAAFVVGDEPTKAFSESTLGQNTLNAAFNEIITSMTDTAQDHVNLADSLNTQVVDVLKAVERKQEDLKKKEMTFFQKLLTERERAYADRLKAKQKYDEECSEVESVRQKQVRASDDRHADRAAKQAEQQRIDMLNSKNVYLISTAIANNVKAKFYDQDLPALEDQFQIIQSRLVIRFAKILSHSVALQSGQLDVLKTHLSRLEGVLAQVDPTRDQDIFIEHNIRPFKAPSDWKFEPCVNHYDTDAMSVEPAPKVFLQNKLSRSRGKLQELGPLMDSKRRDQDKLSDLFVAYDADHSLGNDNDISEAYLDASHSVISYGTSECILKTEMEVILAAIGDDEGEQQPHSFKSSSFSIPTTCGYCKTAIWGLSKQGKTCRACNLSVHSKCELKVPADCKHSEHDRKSSNLSRTSTATSRTSIDRAAAPTPSAFAQSVAEETYEESYQSARMLFDFTPTSEFELQVTEGTVVQVVEPDDGSGWVKVSDGRNAGLVPASYVEYEDAAGSTGAGGGSEEGSGEYVRGIYSYKSRGPDELGLDEGELIELTSGPNGGMHYGDGWWEGINSTGQKGIFPSNYVERA</sequence>
<dbReference type="GO" id="GO:0030833">
    <property type="term" value="P:regulation of actin filament polymerization"/>
    <property type="evidence" value="ECO:0007669"/>
    <property type="project" value="TreeGrafter"/>
</dbReference>
<dbReference type="Gene3D" id="3.30.60.20">
    <property type="match status" value="1"/>
</dbReference>
<evidence type="ECO:0000256" key="1">
    <source>
        <dbReference type="ARBA" id="ARBA00022443"/>
    </source>
</evidence>
<dbReference type="SMART" id="SM00055">
    <property type="entry name" value="FCH"/>
    <property type="match status" value="1"/>
</dbReference>
<organism evidence="10 11">
    <name type="scientific">Favolaschia claudopus</name>
    <dbReference type="NCBI Taxonomy" id="2862362"/>
    <lineage>
        <taxon>Eukaryota</taxon>
        <taxon>Fungi</taxon>
        <taxon>Dikarya</taxon>
        <taxon>Basidiomycota</taxon>
        <taxon>Agaricomycotina</taxon>
        <taxon>Agaricomycetes</taxon>
        <taxon>Agaricomycetidae</taxon>
        <taxon>Agaricales</taxon>
        <taxon>Marasmiineae</taxon>
        <taxon>Mycenaceae</taxon>
        <taxon>Favolaschia</taxon>
    </lineage>
</organism>
<name>A0AAW0D7P0_9AGAR</name>
<feature type="region of interest" description="Disordered" evidence="6">
    <location>
        <begin position="460"/>
        <end position="491"/>
    </location>
</feature>
<evidence type="ECO:0000256" key="5">
    <source>
        <dbReference type="PROSITE-ProRule" id="PRU01077"/>
    </source>
</evidence>
<evidence type="ECO:0000256" key="3">
    <source>
        <dbReference type="ARBA" id="ARBA00022833"/>
    </source>
</evidence>
<dbReference type="GO" id="GO:0030864">
    <property type="term" value="C:cortical actin cytoskeleton"/>
    <property type="evidence" value="ECO:0007669"/>
    <property type="project" value="UniProtKB-ARBA"/>
</dbReference>
<evidence type="ECO:0000313" key="11">
    <source>
        <dbReference type="Proteomes" id="UP001362999"/>
    </source>
</evidence>
<dbReference type="PROSITE" id="PS51741">
    <property type="entry name" value="F_BAR"/>
    <property type="match status" value="1"/>
</dbReference>
<feature type="domain" description="F-BAR" evidence="9">
    <location>
        <begin position="4"/>
        <end position="277"/>
    </location>
</feature>
<protein>
    <submittedName>
        <fullName evidence="10">Uncharacterized protein</fullName>
    </submittedName>
</protein>
<proteinExistence type="predicted"/>
<dbReference type="SUPFAM" id="SSF103657">
    <property type="entry name" value="BAR/IMD domain-like"/>
    <property type="match status" value="1"/>
</dbReference>
<dbReference type="Proteomes" id="UP001362999">
    <property type="component" value="Unassembled WGS sequence"/>
</dbReference>
<evidence type="ECO:0000256" key="2">
    <source>
        <dbReference type="ARBA" id="ARBA00022723"/>
    </source>
</evidence>
<keyword evidence="2" id="KW-0479">Metal-binding</keyword>
<dbReference type="Pfam" id="PF14604">
    <property type="entry name" value="SH3_9"/>
    <property type="match status" value="2"/>
</dbReference>
<dbReference type="CDD" id="cd20824">
    <property type="entry name" value="C1_SpBZZ1-like"/>
    <property type="match status" value="1"/>
</dbReference>
<dbReference type="InterPro" id="IPR020454">
    <property type="entry name" value="DAG/PE-bd"/>
</dbReference>
<dbReference type="InterPro" id="IPR001060">
    <property type="entry name" value="FCH_dom"/>
</dbReference>
<dbReference type="Pfam" id="PF00130">
    <property type="entry name" value="C1_1"/>
    <property type="match status" value="1"/>
</dbReference>
<dbReference type="SUPFAM" id="SSF57889">
    <property type="entry name" value="Cysteine-rich domain"/>
    <property type="match status" value="1"/>
</dbReference>
<evidence type="ECO:0000313" key="10">
    <source>
        <dbReference type="EMBL" id="KAK7048535.1"/>
    </source>
</evidence>
<dbReference type="InterPro" id="IPR001452">
    <property type="entry name" value="SH3_domain"/>
</dbReference>
<dbReference type="PRINTS" id="PR00452">
    <property type="entry name" value="SH3DOMAIN"/>
</dbReference>
<dbReference type="InterPro" id="IPR027267">
    <property type="entry name" value="AH/BAR_dom_sf"/>
</dbReference>
<dbReference type="Pfam" id="PF00611">
    <property type="entry name" value="FCH"/>
    <property type="match status" value="1"/>
</dbReference>
<dbReference type="PANTHER" id="PTHR15735:SF21">
    <property type="entry name" value="PROTEIN NERVOUS WRECK"/>
    <property type="match status" value="1"/>
</dbReference>
<evidence type="ECO:0000256" key="4">
    <source>
        <dbReference type="PROSITE-ProRule" id="PRU00192"/>
    </source>
</evidence>
<keyword evidence="1 4" id="KW-0728">SH3 domain</keyword>
<feature type="domain" description="SH3" evidence="7">
    <location>
        <begin position="503"/>
        <end position="563"/>
    </location>
</feature>
<dbReference type="PANTHER" id="PTHR15735">
    <property type="entry name" value="FCH AND DOUBLE SH3 DOMAINS PROTEIN"/>
    <property type="match status" value="1"/>
</dbReference>
<dbReference type="EMBL" id="JAWWNJ010000009">
    <property type="protein sequence ID" value="KAK7048535.1"/>
    <property type="molecule type" value="Genomic_DNA"/>
</dbReference>
<dbReference type="Gene3D" id="2.30.30.40">
    <property type="entry name" value="SH3 Domains"/>
    <property type="match status" value="2"/>
</dbReference>
<dbReference type="PRINTS" id="PR00008">
    <property type="entry name" value="DAGPEDOMAIN"/>
</dbReference>
<evidence type="ECO:0000256" key="6">
    <source>
        <dbReference type="SAM" id="MobiDB-lite"/>
    </source>
</evidence>
<dbReference type="GO" id="GO:0046872">
    <property type="term" value="F:metal ion binding"/>
    <property type="evidence" value="ECO:0007669"/>
    <property type="project" value="UniProtKB-KW"/>
</dbReference>
<dbReference type="InterPro" id="IPR002219">
    <property type="entry name" value="PKC_DAG/PE"/>
</dbReference>
<dbReference type="CDD" id="cd11912">
    <property type="entry name" value="SH3_Bzz1_1"/>
    <property type="match status" value="1"/>
</dbReference>
<dbReference type="InterPro" id="IPR046349">
    <property type="entry name" value="C1-like_sf"/>
</dbReference>
<accession>A0AAW0D7P0</accession>
<dbReference type="SMART" id="SM00109">
    <property type="entry name" value="C1"/>
    <property type="match status" value="1"/>
</dbReference>
<keyword evidence="11" id="KW-1185">Reference proteome</keyword>
<feature type="domain" description="Phorbol-ester/DAG-type" evidence="8">
    <location>
        <begin position="407"/>
        <end position="457"/>
    </location>
</feature>
<feature type="compositionally biased region" description="Low complexity" evidence="6">
    <location>
        <begin position="470"/>
        <end position="486"/>
    </location>
</feature>
<dbReference type="GO" id="GO:0030036">
    <property type="term" value="P:actin cytoskeleton organization"/>
    <property type="evidence" value="ECO:0007669"/>
    <property type="project" value="UniProtKB-ARBA"/>
</dbReference>
<dbReference type="SUPFAM" id="SSF50044">
    <property type="entry name" value="SH3-domain"/>
    <property type="match status" value="2"/>
</dbReference>
<comment type="caution">
    <text evidence="10">The sequence shown here is derived from an EMBL/GenBank/DDBJ whole genome shotgun (WGS) entry which is preliminary data.</text>
</comment>
<dbReference type="PROSITE" id="PS00479">
    <property type="entry name" value="ZF_DAG_PE_1"/>
    <property type="match status" value="1"/>
</dbReference>
<dbReference type="AlphaFoldDB" id="A0AAW0D7P0"/>
<dbReference type="InterPro" id="IPR031160">
    <property type="entry name" value="F_BAR_dom"/>
</dbReference>
<dbReference type="PROSITE" id="PS50002">
    <property type="entry name" value="SH3"/>
    <property type="match status" value="2"/>
</dbReference>
<dbReference type="Gene3D" id="1.20.1270.60">
    <property type="entry name" value="Arfaptin homology (AH) domain/BAR domain"/>
    <property type="match status" value="1"/>
</dbReference>
<dbReference type="InterPro" id="IPR036028">
    <property type="entry name" value="SH3-like_dom_sf"/>
</dbReference>
<evidence type="ECO:0000259" key="9">
    <source>
        <dbReference type="PROSITE" id="PS51741"/>
    </source>
</evidence>
<dbReference type="InterPro" id="IPR035459">
    <property type="entry name" value="Bzz1_SH3_1"/>
</dbReference>
<dbReference type="PROSITE" id="PS50081">
    <property type="entry name" value="ZF_DAG_PE_2"/>
    <property type="match status" value="1"/>
</dbReference>
<keyword evidence="5" id="KW-0175">Coiled coil</keyword>